<organism evidence="1 2">
    <name type="scientific">Linum tenue</name>
    <dbReference type="NCBI Taxonomy" id="586396"/>
    <lineage>
        <taxon>Eukaryota</taxon>
        <taxon>Viridiplantae</taxon>
        <taxon>Streptophyta</taxon>
        <taxon>Embryophyta</taxon>
        <taxon>Tracheophyta</taxon>
        <taxon>Spermatophyta</taxon>
        <taxon>Magnoliopsida</taxon>
        <taxon>eudicotyledons</taxon>
        <taxon>Gunneridae</taxon>
        <taxon>Pentapetalae</taxon>
        <taxon>rosids</taxon>
        <taxon>fabids</taxon>
        <taxon>Malpighiales</taxon>
        <taxon>Linaceae</taxon>
        <taxon>Linum</taxon>
    </lineage>
</organism>
<accession>A0AAV0RCH5</accession>
<gene>
    <name evidence="1" type="ORF">LITE_LOCUS47087</name>
</gene>
<feature type="non-terminal residue" evidence="1">
    <location>
        <position position="85"/>
    </location>
</feature>
<dbReference type="AlphaFoldDB" id="A0AAV0RCH5"/>
<comment type="caution">
    <text evidence="1">The sequence shown here is derived from an EMBL/GenBank/DDBJ whole genome shotgun (WGS) entry which is preliminary data.</text>
</comment>
<proteinExistence type="predicted"/>
<dbReference type="Proteomes" id="UP001154282">
    <property type="component" value="Unassembled WGS sequence"/>
</dbReference>
<keyword evidence="2" id="KW-1185">Reference proteome</keyword>
<reference evidence="1" key="1">
    <citation type="submission" date="2022-08" db="EMBL/GenBank/DDBJ databases">
        <authorList>
            <person name="Gutierrez-Valencia J."/>
        </authorList>
    </citation>
    <scope>NUCLEOTIDE SEQUENCE</scope>
</reference>
<evidence type="ECO:0000313" key="1">
    <source>
        <dbReference type="EMBL" id="CAI0554128.1"/>
    </source>
</evidence>
<sequence>MLYLGVDHQSLALTTRTTSNDQNPQLLEKHFQKKECQTLAKPKSKLRTKSTFLPNSDDNYHTKIPLPLCLHESTHRVQASMRLFK</sequence>
<protein>
    <submittedName>
        <fullName evidence="1">Uncharacterized protein</fullName>
    </submittedName>
</protein>
<name>A0AAV0RCH5_9ROSI</name>
<dbReference type="EMBL" id="CAMGYJ010000010">
    <property type="protein sequence ID" value="CAI0554128.1"/>
    <property type="molecule type" value="Genomic_DNA"/>
</dbReference>
<evidence type="ECO:0000313" key="2">
    <source>
        <dbReference type="Proteomes" id="UP001154282"/>
    </source>
</evidence>